<evidence type="ECO:0008006" key="3">
    <source>
        <dbReference type="Google" id="ProtNLM"/>
    </source>
</evidence>
<dbReference type="InterPro" id="IPR021505">
    <property type="entry name" value="Phage_B3_Orf6"/>
</dbReference>
<dbReference type="AlphaFoldDB" id="A0AB33VFG1"/>
<comment type="caution">
    <text evidence="1">The sequence shown here is derived from an EMBL/GenBank/DDBJ whole genome shotgun (WGS) entry which is preliminary data.</text>
</comment>
<accession>A0AB33VFG1</accession>
<dbReference type="EMBL" id="AAKL01000024">
    <property type="protein sequence ID" value="EAP72777.1"/>
    <property type="molecule type" value="Genomic_DNA"/>
</dbReference>
<evidence type="ECO:0000313" key="1">
    <source>
        <dbReference type="EMBL" id="EAP72777.1"/>
    </source>
</evidence>
<dbReference type="RefSeq" id="WP_003263583.1">
    <property type="nucleotide sequence ID" value="NZ_AAKL01000024.1"/>
</dbReference>
<reference evidence="1 2" key="1">
    <citation type="journal article" date="2006" name="Mol. Plant Microbe Interact.">
        <title>Identification of open reading frames unique to a select agent: Ralstonia solanacearum race 3 biovar 2.</title>
        <authorList>
            <person name="Gabriel D.W."/>
            <person name="Allen C."/>
            <person name="Schell M."/>
            <person name="Denny T.P."/>
            <person name="Greenberg J.T."/>
            <person name="Duan Y.P."/>
            <person name="Flores-Cruz Z."/>
            <person name="Huang Q."/>
            <person name="Clifford J.M."/>
            <person name="Presting G."/>
            <person name="Gonzalez E.T."/>
            <person name="Reddy J."/>
            <person name="Elphinstone J."/>
            <person name="Swanson J."/>
            <person name="Yao J."/>
            <person name="Mulholland V."/>
            <person name="Liu L."/>
            <person name="Farmerie W."/>
            <person name="Patnaikuni M."/>
            <person name="Balogh B."/>
            <person name="Norman D."/>
            <person name="Alvarez A."/>
            <person name="Castillo J.A."/>
            <person name="Jones J."/>
            <person name="Saddler G."/>
            <person name="Walunas T."/>
            <person name="Zhukov A."/>
            <person name="Mikhailova N."/>
        </authorList>
    </citation>
    <scope>NUCLEOTIDE SEQUENCE [LARGE SCALE GENOMIC DNA]</scope>
    <source>
        <strain evidence="1 2">UW551</strain>
    </source>
</reference>
<sequence length="210" mass="23093">MTTVTQHPTEIPAGYRANARGHLVPESTIHPIDLQRDKLVRELVAKAKALQAAMADFKRQAFNDTDAFVSLSAERYEVKLGGAKGNVTLSTFDGRQQVVVSQAENIAFDERLQAAKVLIDECIKEWAKGSDPKIQVLVQQAFETDKEGKINTGRVLALRRLAISDDKWTCAMQAIGESVDVVGTTAYIRFYERAEGAKKPTAVTLDFAAL</sequence>
<gene>
    <name evidence="1" type="ORF">RRSL_02416</name>
</gene>
<dbReference type="Pfam" id="PF11363">
    <property type="entry name" value="DUF3164"/>
    <property type="match status" value="1"/>
</dbReference>
<proteinExistence type="predicted"/>
<evidence type="ECO:0000313" key="2">
    <source>
        <dbReference type="Proteomes" id="UP000005933"/>
    </source>
</evidence>
<dbReference type="Proteomes" id="UP000005933">
    <property type="component" value="Unassembled WGS sequence"/>
</dbReference>
<name>A0AB33VFG1_RALSU</name>
<organism evidence="1 2">
    <name type="scientific">Ralstonia solanacearum (strain UW551)</name>
    <dbReference type="NCBI Taxonomy" id="342110"/>
    <lineage>
        <taxon>Bacteria</taxon>
        <taxon>Pseudomonadati</taxon>
        <taxon>Pseudomonadota</taxon>
        <taxon>Betaproteobacteria</taxon>
        <taxon>Burkholderiales</taxon>
        <taxon>Burkholderiaceae</taxon>
        <taxon>Ralstonia</taxon>
        <taxon>Ralstonia solanacearum species complex</taxon>
    </lineage>
</organism>
<protein>
    <recommendedName>
        <fullName evidence="3">Sulfate transporter</fullName>
    </recommendedName>
</protein>